<dbReference type="AlphaFoldDB" id="A0A0F9QC23"/>
<protein>
    <submittedName>
        <fullName evidence="1">Uncharacterized protein</fullName>
    </submittedName>
</protein>
<dbReference type="EMBL" id="LAZR01005104">
    <property type="protein sequence ID" value="KKN02823.1"/>
    <property type="molecule type" value="Genomic_DNA"/>
</dbReference>
<comment type="caution">
    <text evidence="1">The sequence shown here is derived from an EMBL/GenBank/DDBJ whole genome shotgun (WGS) entry which is preliminary data.</text>
</comment>
<organism evidence="1">
    <name type="scientific">marine sediment metagenome</name>
    <dbReference type="NCBI Taxonomy" id="412755"/>
    <lineage>
        <taxon>unclassified sequences</taxon>
        <taxon>metagenomes</taxon>
        <taxon>ecological metagenomes</taxon>
    </lineage>
</organism>
<evidence type="ECO:0000313" key="1">
    <source>
        <dbReference type="EMBL" id="KKN02823.1"/>
    </source>
</evidence>
<sequence length="71" mass="7902">MTVQEILISWLIEHNFDGLWNEDCGCQMSDLMPCENMFSDCQPGYKIDCPGGEDCAAGGDCDFHIHATKIT</sequence>
<proteinExistence type="predicted"/>
<name>A0A0F9QC23_9ZZZZ</name>
<reference evidence="1" key="1">
    <citation type="journal article" date="2015" name="Nature">
        <title>Complex archaea that bridge the gap between prokaryotes and eukaryotes.</title>
        <authorList>
            <person name="Spang A."/>
            <person name="Saw J.H."/>
            <person name="Jorgensen S.L."/>
            <person name="Zaremba-Niedzwiedzka K."/>
            <person name="Martijn J."/>
            <person name="Lind A.E."/>
            <person name="van Eijk R."/>
            <person name="Schleper C."/>
            <person name="Guy L."/>
            <person name="Ettema T.J."/>
        </authorList>
    </citation>
    <scope>NUCLEOTIDE SEQUENCE</scope>
</reference>
<gene>
    <name evidence="1" type="ORF">LCGC14_1113910</name>
</gene>
<accession>A0A0F9QC23</accession>